<keyword evidence="2" id="KW-1185">Reference proteome</keyword>
<dbReference type="PANTHER" id="PTHR46903:SF2">
    <property type="entry name" value="ASPARTIC PUTATIVE DOMAIN-CONTAINING PROTEIN-RELATED"/>
    <property type="match status" value="1"/>
</dbReference>
<proteinExistence type="predicted"/>
<dbReference type="AlphaFoldDB" id="A0AAD9QSN0"/>
<dbReference type="InterPro" id="IPR005312">
    <property type="entry name" value="DUF1759"/>
</dbReference>
<comment type="caution">
    <text evidence="1">The sequence shown here is derived from an EMBL/GenBank/DDBJ whole genome shotgun (WGS) entry which is preliminary data.</text>
</comment>
<evidence type="ECO:0000313" key="2">
    <source>
        <dbReference type="Proteomes" id="UP001249851"/>
    </source>
</evidence>
<accession>A0AAD9QSN0</accession>
<evidence type="ECO:0000313" key="1">
    <source>
        <dbReference type="EMBL" id="KAK2566376.1"/>
    </source>
</evidence>
<reference evidence="1" key="1">
    <citation type="journal article" date="2023" name="G3 (Bethesda)">
        <title>Whole genome assembly and annotation of the endangered Caribbean coral Acropora cervicornis.</title>
        <authorList>
            <person name="Selwyn J.D."/>
            <person name="Vollmer S.V."/>
        </authorList>
    </citation>
    <scope>NUCLEOTIDE SEQUENCE</scope>
    <source>
        <strain evidence="1">K2</strain>
    </source>
</reference>
<organism evidence="1 2">
    <name type="scientific">Acropora cervicornis</name>
    <name type="common">Staghorn coral</name>
    <dbReference type="NCBI Taxonomy" id="6130"/>
    <lineage>
        <taxon>Eukaryota</taxon>
        <taxon>Metazoa</taxon>
        <taxon>Cnidaria</taxon>
        <taxon>Anthozoa</taxon>
        <taxon>Hexacorallia</taxon>
        <taxon>Scleractinia</taxon>
        <taxon>Astrocoeniina</taxon>
        <taxon>Acroporidae</taxon>
        <taxon>Acropora</taxon>
    </lineage>
</organism>
<gene>
    <name evidence="1" type="ORF">P5673_009880</name>
</gene>
<dbReference type="Proteomes" id="UP001249851">
    <property type="component" value="Unassembled WGS sequence"/>
</dbReference>
<evidence type="ECO:0008006" key="3">
    <source>
        <dbReference type="Google" id="ProtNLM"/>
    </source>
</evidence>
<dbReference type="PANTHER" id="PTHR46903">
    <property type="entry name" value="C2H2-TYPE DOMAIN-CONTAINING PROTEIN"/>
    <property type="match status" value="1"/>
</dbReference>
<name>A0AAD9QSN0_ACRCE</name>
<dbReference type="EMBL" id="JARQWQ010000017">
    <property type="protein sequence ID" value="KAK2566376.1"/>
    <property type="molecule type" value="Genomic_DNA"/>
</dbReference>
<protein>
    <recommendedName>
        <fullName evidence="3">Gag protein</fullName>
    </recommendedName>
</protein>
<dbReference type="Pfam" id="PF03564">
    <property type="entry name" value="DUF1759"/>
    <property type="match status" value="1"/>
</dbReference>
<sequence length="250" mass="28280">MSAVTTPVYKSVRPQDQGHSVFEGWEKVASSLERCMYKLTEANLEQSAVSKQLFVSGQLPMLSVSVFNGDPLQYPVWRSAFNTLVDSRPLEPDIKLNVLNQYVTGRPKQAVEHYVLIGTEDAYQKARSVLQERYENCNVVSSAFSNKVEKWPKIIPKDTSGLREFSDLLDKRDVIKQWRHVNGEASYSSFLTFAEFEREPAERANIAELDCLITSTTPKPVRNQILKYENNMASSLSTSGKSDVNHEPNP</sequence>
<reference evidence="1" key="2">
    <citation type="journal article" date="2023" name="Science">
        <title>Genomic signatures of disease resistance in endangered staghorn corals.</title>
        <authorList>
            <person name="Vollmer S.V."/>
            <person name="Selwyn J.D."/>
            <person name="Despard B.A."/>
            <person name="Roesel C.L."/>
        </authorList>
    </citation>
    <scope>NUCLEOTIDE SEQUENCE</scope>
    <source>
        <strain evidence="1">K2</strain>
    </source>
</reference>